<dbReference type="PROSITE" id="PS50060">
    <property type="entry name" value="MAM_2"/>
    <property type="match status" value="1"/>
</dbReference>
<dbReference type="Proteomes" id="UP001217089">
    <property type="component" value="Unassembled WGS sequence"/>
</dbReference>
<dbReference type="InterPro" id="IPR034035">
    <property type="entry name" value="Astacin-like_dom"/>
</dbReference>
<dbReference type="Pfam" id="PF01400">
    <property type="entry name" value="Astacin"/>
    <property type="match status" value="2"/>
</dbReference>
<protein>
    <recommendedName>
        <fullName evidence="11">Metalloendopeptidase</fullName>
    </recommendedName>
</protein>
<evidence type="ECO:0000313" key="9">
    <source>
        <dbReference type="EMBL" id="KAJ8311037.1"/>
    </source>
</evidence>
<accession>A0ABQ9F562</accession>
<evidence type="ECO:0000256" key="4">
    <source>
        <dbReference type="ARBA" id="ARBA00022833"/>
    </source>
</evidence>
<dbReference type="SUPFAM" id="SSF49899">
    <property type="entry name" value="Concanavalin A-like lectins/glucanases"/>
    <property type="match status" value="1"/>
</dbReference>
<evidence type="ECO:0000259" key="8">
    <source>
        <dbReference type="PROSITE" id="PS51864"/>
    </source>
</evidence>
<dbReference type="CDD" id="cd04280">
    <property type="entry name" value="ZnMc_astacin_like"/>
    <property type="match status" value="1"/>
</dbReference>
<organism evidence="9 10">
    <name type="scientific">Tegillarca granosa</name>
    <name type="common">Malaysian cockle</name>
    <name type="synonym">Anadara granosa</name>
    <dbReference type="NCBI Taxonomy" id="220873"/>
    <lineage>
        <taxon>Eukaryota</taxon>
        <taxon>Metazoa</taxon>
        <taxon>Spiralia</taxon>
        <taxon>Lophotrochozoa</taxon>
        <taxon>Mollusca</taxon>
        <taxon>Bivalvia</taxon>
        <taxon>Autobranchia</taxon>
        <taxon>Pteriomorphia</taxon>
        <taxon>Arcoida</taxon>
        <taxon>Arcoidea</taxon>
        <taxon>Arcidae</taxon>
        <taxon>Tegillarca</taxon>
    </lineage>
</organism>
<comment type="caution">
    <text evidence="6">Lacks conserved residue(s) required for the propagation of feature annotation.</text>
</comment>
<proteinExistence type="predicted"/>
<keyword evidence="3" id="KW-0378">Hydrolase</keyword>
<evidence type="ECO:0000256" key="2">
    <source>
        <dbReference type="ARBA" id="ARBA00022723"/>
    </source>
</evidence>
<dbReference type="InterPro" id="IPR013320">
    <property type="entry name" value="ConA-like_dom_sf"/>
</dbReference>
<dbReference type="PANTHER" id="PTHR10127:SF780">
    <property type="entry name" value="METALLOENDOPEPTIDASE"/>
    <property type="match status" value="1"/>
</dbReference>
<name>A0ABQ9F562_TEGGR</name>
<dbReference type="InterPro" id="IPR006026">
    <property type="entry name" value="Peptidase_Metallo"/>
</dbReference>
<evidence type="ECO:0000256" key="6">
    <source>
        <dbReference type="PROSITE-ProRule" id="PRU01211"/>
    </source>
</evidence>
<dbReference type="Gene3D" id="2.60.120.200">
    <property type="match status" value="1"/>
</dbReference>
<reference evidence="9 10" key="1">
    <citation type="submission" date="2022-12" db="EMBL/GenBank/DDBJ databases">
        <title>Chromosome-level genome of Tegillarca granosa.</title>
        <authorList>
            <person name="Kim J."/>
        </authorList>
    </citation>
    <scope>NUCLEOTIDE SEQUENCE [LARGE SCALE GENOMIC DNA]</scope>
    <source>
        <strain evidence="9">Teg-2019</strain>
        <tissue evidence="9">Adductor muscle</tissue>
    </source>
</reference>
<dbReference type="Gene3D" id="3.40.390.10">
    <property type="entry name" value="Collagenase (Catalytic Domain)"/>
    <property type="match status" value="2"/>
</dbReference>
<dbReference type="SUPFAM" id="SSF55486">
    <property type="entry name" value="Metalloproteases ('zincins'), catalytic domain"/>
    <property type="match status" value="1"/>
</dbReference>
<dbReference type="InterPro" id="IPR001506">
    <property type="entry name" value="Peptidase_M12A"/>
</dbReference>
<comment type="caution">
    <text evidence="9">The sequence shown here is derived from an EMBL/GenBank/DDBJ whole genome shotgun (WGS) entry which is preliminary data.</text>
</comment>
<sequence length="347" mass="38966">MKHRNAIRGHTHLWPQGTVPYTISSAHSAASHVKLFHDAMQEIMDKTMVNGKKCINFVPRKSESTYINFATGSGCHTRVGYYANRPTDVTLGNGCLRKGTVMHEILHSLGRESNFKKYSSAEVDLLNMPYDYGSVLHYSAYAFAKDRHKMTIEPKQAGVTIGQRVRLSDLDAKKVQILYGCIPRPSSPGQTSNPLITAQPPSVTHVTHATLCTFDNGLCNWHQSVEDNIDWTVGHGSTPSRNTGPHADHTGSTTAHYLYLEASGHSNQKAILESQTFPAGYYCFSAYYNMNGHLMGTINFIIQEDNGRKFVFKSVRGEHHDRWYHTRVGINIHSQNFKVIYQSCIYI</sequence>
<dbReference type="InterPro" id="IPR024079">
    <property type="entry name" value="MetalloPept_cat_dom_sf"/>
</dbReference>
<evidence type="ECO:0000256" key="1">
    <source>
        <dbReference type="ARBA" id="ARBA00022670"/>
    </source>
</evidence>
<evidence type="ECO:0008006" key="11">
    <source>
        <dbReference type="Google" id="ProtNLM"/>
    </source>
</evidence>
<evidence type="ECO:0000256" key="5">
    <source>
        <dbReference type="ARBA" id="ARBA00023049"/>
    </source>
</evidence>
<evidence type="ECO:0000313" key="10">
    <source>
        <dbReference type="Proteomes" id="UP001217089"/>
    </source>
</evidence>
<dbReference type="SMART" id="SM00235">
    <property type="entry name" value="ZnMc"/>
    <property type="match status" value="1"/>
</dbReference>
<dbReference type="PROSITE" id="PS51864">
    <property type="entry name" value="ASTACIN"/>
    <property type="match status" value="1"/>
</dbReference>
<keyword evidence="2" id="KW-0479">Metal-binding</keyword>
<feature type="domain" description="Peptidase M12A" evidence="8">
    <location>
        <begin position="5"/>
        <end position="182"/>
    </location>
</feature>
<evidence type="ECO:0000256" key="3">
    <source>
        <dbReference type="ARBA" id="ARBA00022801"/>
    </source>
</evidence>
<dbReference type="SMART" id="SM00137">
    <property type="entry name" value="MAM"/>
    <property type="match status" value="1"/>
</dbReference>
<gene>
    <name evidence="9" type="ORF">KUTeg_011409</name>
</gene>
<keyword evidence="1" id="KW-0645">Protease</keyword>
<dbReference type="CDD" id="cd06263">
    <property type="entry name" value="MAM"/>
    <property type="match status" value="1"/>
</dbReference>
<dbReference type="InterPro" id="IPR000998">
    <property type="entry name" value="MAM_dom"/>
</dbReference>
<keyword evidence="5" id="KW-0482">Metalloprotease</keyword>
<dbReference type="PANTHER" id="PTHR10127">
    <property type="entry name" value="DISCOIDIN, CUB, EGF, LAMININ , AND ZINC METALLOPROTEASE DOMAIN CONTAINING"/>
    <property type="match status" value="1"/>
</dbReference>
<dbReference type="EMBL" id="JARBDR010000606">
    <property type="protein sequence ID" value="KAJ8311037.1"/>
    <property type="molecule type" value="Genomic_DNA"/>
</dbReference>
<feature type="active site" evidence="6">
    <location>
        <position position="104"/>
    </location>
</feature>
<dbReference type="Pfam" id="PF00629">
    <property type="entry name" value="MAM"/>
    <property type="match status" value="1"/>
</dbReference>
<evidence type="ECO:0000259" key="7">
    <source>
        <dbReference type="PROSITE" id="PS50060"/>
    </source>
</evidence>
<feature type="domain" description="MAM" evidence="7">
    <location>
        <begin position="210"/>
        <end position="343"/>
    </location>
</feature>
<keyword evidence="10" id="KW-1185">Reference proteome</keyword>
<keyword evidence="4" id="KW-0862">Zinc</keyword>